<dbReference type="OrthoDB" id="5121955at2759"/>
<keyword evidence="8" id="KW-0812">Transmembrane</keyword>
<dbReference type="GO" id="GO:0006351">
    <property type="term" value="P:DNA-templated transcription"/>
    <property type="evidence" value="ECO:0007669"/>
    <property type="project" value="InterPro"/>
</dbReference>
<feature type="compositionally biased region" description="Polar residues" evidence="7">
    <location>
        <begin position="664"/>
        <end position="688"/>
    </location>
</feature>
<evidence type="ECO:0000256" key="3">
    <source>
        <dbReference type="ARBA" id="ARBA00023015"/>
    </source>
</evidence>
<evidence type="ECO:0000256" key="7">
    <source>
        <dbReference type="SAM" id="MobiDB-lite"/>
    </source>
</evidence>
<evidence type="ECO:0000313" key="11">
    <source>
        <dbReference type="Proteomes" id="UP000774326"/>
    </source>
</evidence>
<keyword evidence="1" id="KW-0479">Metal-binding</keyword>
<keyword evidence="8" id="KW-0472">Membrane</keyword>
<dbReference type="InterPro" id="IPR007219">
    <property type="entry name" value="XnlR_reg_dom"/>
</dbReference>
<dbReference type="GO" id="GO:0008270">
    <property type="term" value="F:zinc ion binding"/>
    <property type="evidence" value="ECO:0007669"/>
    <property type="project" value="InterPro"/>
</dbReference>
<evidence type="ECO:0000313" key="10">
    <source>
        <dbReference type="EMBL" id="KAH3687386.1"/>
    </source>
</evidence>
<keyword evidence="3" id="KW-0805">Transcription regulation</keyword>
<feature type="domain" description="Zn(2)-C6 fungal-type" evidence="9">
    <location>
        <begin position="62"/>
        <end position="93"/>
    </location>
</feature>
<comment type="caution">
    <text evidence="10">The sequence shown here is derived from an EMBL/GenBank/DDBJ whole genome shotgun (WGS) entry which is preliminary data.</text>
</comment>
<dbReference type="PANTHER" id="PTHR47171">
    <property type="entry name" value="FARA-RELATED"/>
    <property type="match status" value="1"/>
</dbReference>
<dbReference type="AlphaFoldDB" id="A0A9P8QBC1"/>
<feature type="compositionally biased region" description="Polar residues" evidence="7">
    <location>
        <begin position="13"/>
        <end position="31"/>
    </location>
</feature>
<reference evidence="10" key="1">
    <citation type="journal article" date="2021" name="Open Biol.">
        <title>Shared evolutionary footprints suggest mitochondrial oxidative damage underlies multiple complex I losses in fungi.</title>
        <authorList>
            <person name="Schikora-Tamarit M.A."/>
            <person name="Marcet-Houben M."/>
            <person name="Nosek J."/>
            <person name="Gabaldon T."/>
        </authorList>
    </citation>
    <scope>NUCLEOTIDE SEQUENCE</scope>
    <source>
        <strain evidence="10">CBS2887</strain>
    </source>
</reference>
<feature type="region of interest" description="Disordered" evidence="7">
    <location>
        <begin position="1"/>
        <end position="50"/>
    </location>
</feature>
<dbReference type="CDD" id="cd00067">
    <property type="entry name" value="GAL4"/>
    <property type="match status" value="1"/>
</dbReference>
<sequence length="893" mass="100310">MMPKPSKPFEGSPLSQSSTTDAAEQLNDSTMSSVNPSTTESTPTPTVKHTTIKFKRNRSARACQVCHKRKARCDAMIHIPCTNCLTFGSECTFAEQKPRKKAKESPTDLSPENNQPSESVPDRSITPPSSLPSSSSSSSSSTGLKKIKKSPLNAISAESYRFDTTKQHDPLQAPRIFGPSSAVFMLLQDKGQDDNYVNLSSSLPPSVLALFEKKYGATAVQIELLKGRGAFLIPEKSLCDELISTYFEKVHPIEPFVDKESFMEKYTDGSISLLLLQSVLLSGACVSKNELLFDDSGSKYRACSTFYNRAKAIYDSGYETDPIVVLQAITMFLGFWDGMEDVLANSYLWTRLGITVAQGAGFYREIDPETSNLSVKELKLAKLIFWYLYIRDVATAVGYGRPVMINLDDCDIELPVLSDFAEEVPRINAQCFIEMLKITEVAWIVAQEQYSISAFKKKKRGEHMPINHCDMLLSNWRGGLAPELQYDPSKNMPFMVLTLNLYYYHTVCQIHRDSLTTPVKINGQTYPSEGIFFRALQIIVDIIDRLAKKDELRFCAIYSVTVVFYAAVTFLIYKYYGKPDSVKQQKKGYDISMNALKMLGERYEVAAVIRDVIAKVDTDPAARLRLLNVLNSGKKEGSADQKRSDEITSKLDMQSERLQHTQSLNTFSQPPTQPTNHNRKFNSFSVSDPHTHHQQHHETPMFNQNYDFPDTLPIPDLHNFPFASQVGDMELPFLHLFSHNTISMDNTQFDPFDLFPMNLDMAHSIEEADSENSYSSGTQIGGNYATNPVQQDFVAPPPPTPRDMGTPPVRTEDNPTLPQTYFENGENQEHWNSSNENFSMQPPHQVSHSHSSSAPDTSNISFRGVLQSEEYQAAARAAFESHQQHMSRDQNAQ</sequence>
<organism evidence="10 11">
    <name type="scientific">Wickerhamomyces pijperi</name>
    <name type="common">Yeast</name>
    <name type="synonym">Pichia pijperi</name>
    <dbReference type="NCBI Taxonomy" id="599730"/>
    <lineage>
        <taxon>Eukaryota</taxon>
        <taxon>Fungi</taxon>
        <taxon>Dikarya</taxon>
        <taxon>Ascomycota</taxon>
        <taxon>Saccharomycotina</taxon>
        <taxon>Saccharomycetes</taxon>
        <taxon>Phaffomycetales</taxon>
        <taxon>Wickerhamomycetaceae</taxon>
        <taxon>Wickerhamomyces</taxon>
    </lineage>
</organism>
<dbReference type="GO" id="GO:0000981">
    <property type="term" value="F:DNA-binding transcription factor activity, RNA polymerase II-specific"/>
    <property type="evidence" value="ECO:0007669"/>
    <property type="project" value="InterPro"/>
</dbReference>
<reference evidence="10" key="2">
    <citation type="submission" date="2021-01" db="EMBL/GenBank/DDBJ databases">
        <authorList>
            <person name="Schikora-Tamarit M.A."/>
        </authorList>
    </citation>
    <scope>NUCLEOTIDE SEQUENCE</scope>
    <source>
        <strain evidence="10">CBS2887</strain>
    </source>
</reference>
<feature type="region of interest" description="Disordered" evidence="7">
    <location>
        <begin position="768"/>
        <end position="893"/>
    </location>
</feature>
<dbReference type="SUPFAM" id="SSF57701">
    <property type="entry name" value="Zn2/Cys6 DNA-binding domain"/>
    <property type="match status" value="1"/>
</dbReference>
<feature type="region of interest" description="Disordered" evidence="7">
    <location>
        <begin position="664"/>
        <end position="698"/>
    </location>
</feature>
<protein>
    <recommendedName>
        <fullName evidence="9">Zn(2)-C6 fungal-type domain-containing protein</fullName>
    </recommendedName>
</protein>
<keyword evidence="8" id="KW-1133">Transmembrane helix</keyword>
<gene>
    <name evidence="10" type="ORF">WICPIJ_001663</name>
</gene>
<dbReference type="Pfam" id="PF00172">
    <property type="entry name" value="Zn_clus"/>
    <property type="match status" value="1"/>
</dbReference>
<keyword evidence="2" id="KW-0862">Zinc</keyword>
<keyword evidence="11" id="KW-1185">Reference proteome</keyword>
<dbReference type="InterPro" id="IPR036864">
    <property type="entry name" value="Zn2-C6_fun-type_DNA-bd_sf"/>
</dbReference>
<feature type="compositionally biased region" description="Polar residues" evidence="7">
    <location>
        <begin position="830"/>
        <end position="846"/>
    </location>
</feature>
<accession>A0A9P8QBC1</accession>
<feature type="compositionally biased region" description="Low complexity" evidence="7">
    <location>
        <begin position="32"/>
        <end position="49"/>
    </location>
</feature>
<keyword evidence="4" id="KW-0238">DNA-binding</keyword>
<feature type="compositionally biased region" description="Basic and acidic residues" evidence="7">
    <location>
        <begin position="882"/>
        <end position="893"/>
    </location>
</feature>
<dbReference type="CDD" id="cd12148">
    <property type="entry name" value="fungal_TF_MHR"/>
    <property type="match status" value="1"/>
</dbReference>
<name>A0A9P8QBC1_WICPI</name>
<keyword evidence="6" id="KW-0539">Nucleus</keyword>
<feature type="region of interest" description="Disordered" evidence="7">
    <location>
        <begin position="98"/>
        <end position="145"/>
    </location>
</feature>
<dbReference type="PANTHER" id="PTHR47171:SF3">
    <property type="entry name" value="FARA-RELATED"/>
    <property type="match status" value="1"/>
</dbReference>
<dbReference type="SMART" id="SM00906">
    <property type="entry name" value="Fungal_trans"/>
    <property type="match status" value="1"/>
</dbReference>
<evidence type="ECO:0000256" key="4">
    <source>
        <dbReference type="ARBA" id="ARBA00023125"/>
    </source>
</evidence>
<dbReference type="SMART" id="SM00066">
    <property type="entry name" value="GAL4"/>
    <property type="match status" value="1"/>
</dbReference>
<feature type="transmembrane region" description="Helical" evidence="8">
    <location>
        <begin position="556"/>
        <end position="576"/>
    </location>
</feature>
<dbReference type="PROSITE" id="PS00463">
    <property type="entry name" value="ZN2_CY6_FUNGAL_1"/>
    <property type="match status" value="1"/>
</dbReference>
<evidence type="ECO:0000256" key="6">
    <source>
        <dbReference type="ARBA" id="ARBA00023242"/>
    </source>
</evidence>
<dbReference type="EMBL" id="JAEUBG010000861">
    <property type="protein sequence ID" value="KAH3687386.1"/>
    <property type="molecule type" value="Genomic_DNA"/>
</dbReference>
<evidence type="ECO:0000256" key="8">
    <source>
        <dbReference type="SAM" id="Phobius"/>
    </source>
</evidence>
<evidence type="ECO:0000256" key="2">
    <source>
        <dbReference type="ARBA" id="ARBA00022833"/>
    </source>
</evidence>
<evidence type="ECO:0000256" key="5">
    <source>
        <dbReference type="ARBA" id="ARBA00023163"/>
    </source>
</evidence>
<dbReference type="Proteomes" id="UP000774326">
    <property type="component" value="Unassembled WGS sequence"/>
</dbReference>
<dbReference type="Gene3D" id="4.10.240.10">
    <property type="entry name" value="Zn(2)-C6 fungal-type DNA-binding domain"/>
    <property type="match status" value="1"/>
</dbReference>
<evidence type="ECO:0000256" key="1">
    <source>
        <dbReference type="ARBA" id="ARBA00022723"/>
    </source>
</evidence>
<dbReference type="PROSITE" id="PS50048">
    <property type="entry name" value="ZN2_CY6_FUNGAL_2"/>
    <property type="match status" value="1"/>
</dbReference>
<dbReference type="InterPro" id="IPR001138">
    <property type="entry name" value="Zn2Cys6_DnaBD"/>
</dbReference>
<evidence type="ECO:0000259" key="9">
    <source>
        <dbReference type="PROSITE" id="PS50048"/>
    </source>
</evidence>
<feature type="compositionally biased region" description="Polar residues" evidence="7">
    <location>
        <begin position="107"/>
        <end position="118"/>
    </location>
</feature>
<keyword evidence="5" id="KW-0804">Transcription</keyword>
<dbReference type="GO" id="GO:0003677">
    <property type="term" value="F:DNA binding"/>
    <property type="evidence" value="ECO:0007669"/>
    <property type="project" value="UniProtKB-KW"/>
</dbReference>
<dbReference type="Pfam" id="PF04082">
    <property type="entry name" value="Fungal_trans"/>
    <property type="match status" value="1"/>
</dbReference>
<proteinExistence type="predicted"/>
<dbReference type="InterPro" id="IPR052073">
    <property type="entry name" value="Amide_Lactam_Regulators"/>
</dbReference>
<feature type="compositionally biased region" description="Low complexity" evidence="7">
    <location>
        <begin position="124"/>
        <end position="144"/>
    </location>
</feature>